<feature type="non-terminal residue" evidence="11">
    <location>
        <position position="747"/>
    </location>
</feature>
<keyword evidence="4" id="KW-0747">Spliceosome</keyword>
<keyword evidence="5" id="KW-0508">mRNA splicing</keyword>
<name>A0ABM1TNG3_LIMPO</name>
<gene>
    <name evidence="11" type="primary">LOC106473237</name>
</gene>
<dbReference type="Pfam" id="PF07842">
    <property type="entry name" value="GCFC"/>
    <property type="match status" value="1"/>
</dbReference>
<dbReference type="Pfam" id="PF01585">
    <property type="entry name" value="G-patch"/>
    <property type="match status" value="1"/>
</dbReference>
<dbReference type="InterPro" id="IPR022783">
    <property type="entry name" value="GCFC_dom"/>
</dbReference>
<dbReference type="PANTHER" id="PTHR23329:SF1">
    <property type="entry name" value="TUFTELIN-INTERACTING PROTEIN 11"/>
    <property type="match status" value="1"/>
</dbReference>
<keyword evidence="7" id="KW-0175">Coiled coil</keyword>
<keyword evidence="6" id="KW-0539">Nucleus</keyword>
<keyword evidence="3" id="KW-0507">mRNA processing</keyword>
<organism evidence="10 11">
    <name type="scientific">Limulus polyphemus</name>
    <name type="common">Atlantic horseshoe crab</name>
    <dbReference type="NCBI Taxonomy" id="6850"/>
    <lineage>
        <taxon>Eukaryota</taxon>
        <taxon>Metazoa</taxon>
        <taxon>Ecdysozoa</taxon>
        <taxon>Arthropoda</taxon>
        <taxon>Chelicerata</taxon>
        <taxon>Merostomata</taxon>
        <taxon>Xiphosura</taxon>
        <taxon>Limulidae</taxon>
        <taxon>Limulus</taxon>
    </lineage>
</organism>
<dbReference type="RefSeq" id="XP_022257419.1">
    <property type="nucleotide sequence ID" value="XM_022401711.1"/>
</dbReference>
<feature type="region of interest" description="Disordered" evidence="8">
    <location>
        <begin position="35"/>
        <end position="59"/>
    </location>
</feature>
<dbReference type="PANTHER" id="PTHR23329">
    <property type="entry name" value="TUFTELIN-INTERACTING PROTEIN 11-RELATED"/>
    <property type="match status" value="1"/>
</dbReference>
<evidence type="ECO:0000259" key="9">
    <source>
        <dbReference type="PROSITE" id="PS50174"/>
    </source>
</evidence>
<dbReference type="InterPro" id="IPR000467">
    <property type="entry name" value="G_patch_dom"/>
</dbReference>
<dbReference type="InterPro" id="IPR022159">
    <property type="entry name" value="STIP/TFIP11_N"/>
</dbReference>
<dbReference type="Pfam" id="PF12457">
    <property type="entry name" value="TIP_N"/>
    <property type="match status" value="1"/>
</dbReference>
<evidence type="ECO:0000313" key="10">
    <source>
        <dbReference type="Proteomes" id="UP000694941"/>
    </source>
</evidence>
<evidence type="ECO:0000256" key="7">
    <source>
        <dbReference type="SAM" id="Coils"/>
    </source>
</evidence>
<evidence type="ECO:0000256" key="1">
    <source>
        <dbReference type="ARBA" id="ARBA00004123"/>
    </source>
</evidence>
<feature type="coiled-coil region" evidence="7">
    <location>
        <begin position="288"/>
        <end position="336"/>
    </location>
</feature>
<feature type="domain" description="G-patch" evidence="9">
    <location>
        <begin position="112"/>
        <end position="158"/>
    </location>
</feature>
<reference evidence="11" key="1">
    <citation type="submission" date="2025-08" db="UniProtKB">
        <authorList>
            <consortium name="RefSeq"/>
        </authorList>
    </citation>
    <scope>IDENTIFICATION</scope>
    <source>
        <tissue evidence="11">Muscle</tissue>
    </source>
</reference>
<dbReference type="Proteomes" id="UP000694941">
    <property type="component" value="Unplaced"/>
</dbReference>
<dbReference type="SMART" id="SM00443">
    <property type="entry name" value="G_patch"/>
    <property type="match status" value="1"/>
</dbReference>
<dbReference type="GeneID" id="106473237"/>
<evidence type="ECO:0000256" key="5">
    <source>
        <dbReference type="ARBA" id="ARBA00023187"/>
    </source>
</evidence>
<keyword evidence="10" id="KW-1185">Reference proteome</keyword>
<protein>
    <submittedName>
        <fullName evidence="11">Tuftelin-interacting protein 11-like</fullName>
    </submittedName>
</protein>
<evidence type="ECO:0000256" key="8">
    <source>
        <dbReference type="SAM" id="MobiDB-lite"/>
    </source>
</evidence>
<comment type="similarity">
    <text evidence="2">Belongs to the TFP11/STIP family.</text>
</comment>
<dbReference type="InterPro" id="IPR045211">
    <property type="entry name" value="TFP11/STIP/Ntr1"/>
</dbReference>
<sequence>MDDVEKFEITDWDIENEFNPNRVKHRQTKQQQIYGIWADEDSDDNERPSFRSKGKHDMTAPISFISGGVKQAGQPDVKQENSDEDSKSFLVKCVLRHFMLCYREIGDWERHTRGIGQKLLLQMGYQPGKGLGKELQGIAAPIEAKQRKGKGAIGCYGPEHKQAPIKLTSMASDEEVEEEVKRPRQWKKSGGDKPKVKFNYRTLDEVTAEGAMKNQRGDSSQLSRVKVIDMTGPEQRILSGYHQIHQQHTKPEEKEEPVDTRKGRGHHFSLPELTHNLDLLVNIVEQTILNNDRELKREQDRVINLEHEEERLAKVIQEEKKHIDSLKTVLEEIERLHARTEMGCENPMTLEEVIEVFENLQENYYEEYRMYNLTDLTITIVFPLMKRYMSSWNPFKDSKYGMDVFKKWKDLLELEKGMRFNQCPALNDEMDPYHQLMWHVWMPCLRTAIFSWIVRQCDPLIDLLENWLPLLPTWMTTNILEQMILPRLQKEVDTWDPLTDTMPIHSWIHPWLPLMGDRLEPLYAPIRHKLANALKNWHPSDCSAKLILEPWRKVFSLGTMQAFVVTNILPKLAMVLQNFIINPHQQHLDIWQWVMAWEDLLPVASLANLLQKHFFPQWLQVLCAWLNHNPNYDEVTKWYTGWKSMFSEALLNDPVIKDQFKKALDIMNRAVSATQGMMSFQPGARESVSYLTNVERQQGLDVSGSTIRSKKDYESISSSIRASSSSVAALAMSFKDLIEKKALEKNI</sequence>
<accession>A0ABM1TNG3</accession>
<evidence type="ECO:0000313" key="11">
    <source>
        <dbReference type="RefSeq" id="XP_022257419.1"/>
    </source>
</evidence>
<evidence type="ECO:0000256" key="3">
    <source>
        <dbReference type="ARBA" id="ARBA00022664"/>
    </source>
</evidence>
<dbReference type="PROSITE" id="PS50174">
    <property type="entry name" value="G_PATCH"/>
    <property type="match status" value="1"/>
</dbReference>
<evidence type="ECO:0000256" key="2">
    <source>
        <dbReference type="ARBA" id="ARBA00010900"/>
    </source>
</evidence>
<evidence type="ECO:0000256" key="6">
    <source>
        <dbReference type="ARBA" id="ARBA00023242"/>
    </source>
</evidence>
<evidence type="ECO:0000256" key="4">
    <source>
        <dbReference type="ARBA" id="ARBA00022728"/>
    </source>
</evidence>
<comment type="subcellular location">
    <subcellularLocation>
        <location evidence="1">Nucleus</location>
    </subcellularLocation>
</comment>
<feature type="region of interest" description="Disordered" evidence="8">
    <location>
        <begin position="170"/>
        <end position="193"/>
    </location>
</feature>
<proteinExistence type="inferred from homology"/>